<dbReference type="EMBL" id="CP036526">
    <property type="protein sequence ID" value="QDT13905.1"/>
    <property type="molecule type" value="Genomic_DNA"/>
</dbReference>
<proteinExistence type="predicted"/>
<gene>
    <name evidence="1" type="ORF">K239x_59250</name>
</gene>
<keyword evidence="2" id="KW-1185">Reference proteome</keyword>
<evidence type="ECO:0000313" key="1">
    <source>
        <dbReference type="EMBL" id="QDT13905.1"/>
    </source>
</evidence>
<name>A0A517P3F9_9BACT</name>
<evidence type="ECO:0000313" key="2">
    <source>
        <dbReference type="Proteomes" id="UP000319817"/>
    </source>
</evidence>
<accession>A0A517P3F9</accession>
<dbReference type="OrthoDB" id="262767at2"/>
<dbReference type="RefSeq" id="WP_145421876.1">
    <property type="nucleotide sequence ID" value="NZ_CP036526.1"/>
</dbReference>
<sequence length="206" mass="23141">MWPTTNGVRKLCGDEAKLIRGIIGMMVDQLVAESRQESDQQFYGIEWFDSCEVAQRLWLLDQVTDALLTDADPPSPAAMLEATIDAIFAELFDLIVMEIDDPALTPTSWRRSAVAAFECQNGRPPKVGLDSVDQEIWGLVVTQIADSILGVRLYQQAESFRDGDFKATQMFLQRKGLPDNFLQQIPPLQSVDQTQAVIDRIQSFLF</sequence>
<protein>
    <submittedName>
        <fullName evidence="1">Uncharacterized protein</fullName>
    </submittedName>
</protein>
<reference evidence="1 2" key="1">
    <citation type="submission" date="2019-02" db="EMBL/GenBank/DDBJ databases">
        <title>Deep-cultivation of Planctomycetes and their phenomic and genomic characterization uncovers novel biology.</title>
        <authorList>
            <person name="Wiegand S."/>
            <person name="Jogler M."/>
            <person name="Boedeker C."/>
            <person name="Pinto D."/>
            <person name="Vollmers J."/>
            <person name="Rivas-Marin E."/>
            <person name="Kohn T."/>
            <person name="Peeters S.H."/>
            <person name="Heuer A."/>
            <person name="Rast P."/>
            <person name="Oberbeckmann S."/>
            <person name="Bunk B."/>
            <person name="Jeske O."/>
            <person name="Meyerdierks A."/>
            <person name="Storesund J.E."/>
            <person name="Kallscheuer N."/>
            <person name="Luecker S."/>
            <person name="Lage O.M."/>
            <person name="Pohl T."/>
            <person name="Merkel B.J."/>
            <person name="Hornburger P."/>
            <person name="Mueller R.-W."/>
            <person name="Bruemmer F."/>
            <person name="Labrenz M."/>
            <person name="Spormann A.M."/>
            <person name="Op den Camp H."/>
            <person name="Overmann J."/>
            <person name="Amann R."/>
            <person name="Jetten M.S.M."/>
            <person name="Mascher T."/>
            <person name="Medema M.H."/>
            <person name="Devos D.P."/>
            <person name="Kaster A.-K."/>
            <person name="Ovreas L."/>
            <person name="Rohde M."/>
            <person name="Galperin M.Y."/>
            <person name="Jogler C."/>
        </authorList>
    </citation>
    <scope>NUCLEOTIDE SEQUENCE [LARGE SCALE GENOMIC DNA]</scope>
    <source>
        <strain evidence="1 2">K23_9</strain>
    </source>
</reference>
<organism evidence="1 2">
    <name type="scientific">Stieleria marina</name>
    <dbReference type="NCBI Taxonomy" id="1930275"/>
    <lineage>
        <taxon>Bacteria</taxon>
        <taxon>Pseudomonadati</taxon>
        <taxon>Planctomycetota</taxon>
        <taxon>Planctomycetia</taxon>
        <taxon>Pirellulales</taxon>
        <taxon>Pirellulaceae</taxon>
        <taxon>Stieleria</taxon>
    </lineage>
</organism>
<dbReference type="Proteomes" id="UP000319817">
    <property type="component" value="Chromosome"/>
</dbReference>
<dbReference type="AlphaFoldDB" id="A0A517P3F9"/>